<dbReference type="Proteomes" id="UP000268857">
    <property type="component" value="Unassembled WGS sequence"/>
</dbReference>
<dbReference type="PANTHER" id="PTHR37525">
    <property type="entry name" value="UPF0175 PROTEIN SSL1255"/>
    <property type="match status" value="1"/>
</dbReference>
<keyword evidence="3" id="KW-1185">Reference proteome</keyword>
<evidence type="ECO:0000256" key="1">
    <source>
        <dbReference type="ARBA" id="ARBA00005651"/>
    </source>
</evidence>
<name>A0A3S0ZVU2_CHLFR</name>
<sequence length="144" mass="16576">MQKKKARKTTRVGGFCLYSRDFQSPGLVCLKVLSLPICTPQYTIAYNEVKYTTNLYHSQFMKTISIQLPETVFSSLRKNPQEFVQEMRIAAAVKWYEIGNISQNKAAEIAGLTRVEFINALSRYRVDFMQYTTEELAEELANVD</sequence>
<dbReference type="Pfam" id="PF03683">
    <property type="entry name" value="UPF0175"/>
    <property type="match status" value="1"/>
</dbReference>
<dbReference type="InterPro" id="IPR052264">
    <property type="entry name" value="UPF0175_domain"/>
</dbReference>
<protein>
    <submittedName>
        <fullName evidence="2">Uncharacterized protein</fullName>
    </submittedName>
</protein>
<evidence type="ECO:0000313" key="3">
    <source>
        <dbReference type="Proteomes" id="UP000268857"/>
    </source>
</evidence>
<comment type="caution">
    <text evidence="2">The sequence shown here is derived from an EMBL/GenBank/DDBJ whole genome shotgun (WGS) entry which is preliminary data.</text>
</comment>
<proteinExistence type="inferred from homology"/>
<organism evidence="2 3">
    <name type="scientific">Chlorogloeopsis fritschii PCC 6912</name>
    <dbReference type="NCBI Taxonomy" id="211165"/>
    <lineage>
        <taxon>Bacteria</taxon>
        <taxon>Bacillati</taxon>
        <taxon>Cyanobacteriota</taxon>
        <taxon>Cyanophyceae</taxon>
        <taxon>Nostocales</taxon>
        <taxon>Chlorogloeopsidaceae</taxon>
        <taxon>Chlorogloeopsis</taxon>
    </lineage>
</organism>
<reference evidence="2 3" key="1">
    <citation type="journal article" date="2019" name="Genome Biol. Evol.">
        <title>Day and night: Metabolic profiles and evolutionary relationships of six axenic non-marine cyanobacteria.</title>
        <authorList>
            <person name="Will S.E."/>
            <person name="Henke P."/>
            <person name="Boedeker C."/>
            <person name="Huang S."/>
            <person name="Brinkmann H."/>
            <person name="Rohde M."/>
            <person name="Jarek M."/>
            <person name="Friedl T."/>
            <person name="Seufert S."/>
            <person name="Schumacher M."/>
            <person name="Overmann J."/>
            <person name="Neumann-Schaal M."/>
            <person name="Petersen J."/>
        </authorList>
    </citation>
    <scope>NUCLEOTIDE SEQUENCE [LARGE SCALE GENOMIC DNA]</scope>
    <source>
        <strain evidence="2 3">PCC 6912</strain>
    </source>
</reference>
<dbReference type="EMBL" id="RSCJ01000035">
    <property type="protein sequence ID" value="RUR73466.1"/>
    <property type="molecule type" value="Genomic_DNA"/>
</dbReference>
<accession>A0A3S0ZVU2</accession>
<dbReference type="STRING" id="211165.GCA_000317285_01151"/>
<dbReference type="InterPro" id="IPR005368">
    <property type="entry name" value="UPF0175"/>
</dbReference>
<evidence type="ECO:0000313" key="2">
    <source>
        <dbReference type="EMBL" id="RUR73466.1"/>
    </source>
</evidence>
<gene>
    <name evidence="2" type="ORF">PCC6912_56370</name>
</gene>
<comment type="similarity">
    <text evidence="1">Belongs to the UPF0175 family.</text>
</comment>
<dbReference type="PANTHER" id="PTHR37525:SF1">
    <property type="entry name" value="UPF0175 PROTEIN SSL1255"/>
    <property type="match status" value="1"/>
</dbReference>
<dbReference type="AlphaFoldDB" id="A0A3S0ZVU2"/>